<dbReference type="RefSeq" id="WP_145370137.1">
    <property type="nucleotide sequence ID" value="NZ_CP036275.1"/>
</dbReference>
<feature type="domain" description="DUF11" evidence="2">
    <location>
        <begin position="854"/>
        <end position="949"/>
    </location>
</feature>
<evidence type="ECO:0000256" key="1">
    <source>
        <dbReference type="SAM" id="MobiDB-lite"/>
    </source>
</evidence>
<accession>A0A517Z8U7</accession>
<feature type="domain" description="DUF11" evidence="2">
    <location>
        <begin position="978"/>
        <end position="1070"/>
    </location>
</feature>
<dbReference type="NCBIfam" id="TIGR01451">
    <property type="entry name" value="B_ant_repeat"/>
    <property type="match status" value="2"/>
</dbReference>
<evidence type="ECO:0000313" key="3">
    <source>
        <dbReference type="EMBL" id="QDU38895.1"/>
    </source>
</evidence>
<dbReference type="AlphaFoldDB" id="A0A517Z8U7"/>
<name>A0A517Z8U7_9PLAN</name>
<dbReference type="InterPro" id="IPR001434">
    <property type="entry name" value="OmcB-like_DUF11"/>
</dbReference>
<dbReference type="PANTHER" id="PTHR34819">
    <property type="entry name" value="LARGE CYSTEINE-RICH PERIPLASMIC PROTEIN OMCB"/>
    <property type="match status" value="1"/>
</dbReference>
<dbReference type="InterPro" id="IPR047589">
    <property type="entry name" value="DUF11_rpt"/>
</dbReference>
<sequence length="1084" mass="113714">MLNALWKGIALVGVIAVGCIVVVQAQHVLNQQKPDASSGDFAKLDGDSSGAPSDSDEADSGSDATGAGELPPVQQEPTLAKLDFPDPAGDQFGAAPSEPHADDDAALMPIAQREPAETAEAESQSNPFAFLDSGPPSQNEPAAAPAQDEPAQPNPFAAIAHATPQQPDAEPEAPGRASYNPFAIDETPAAEGEPATPSTRELAASDSQQPGRVFMDNPAAATEDSPSEMRVAQADSSLKPLPPEHPGPVLMTPPAANSPEPSPHRTGLVPALAETESDTPTGPQIEPAAAEEAAPANDTPVFIPFAPNRESATTAQDAPAEESEITTPETLGPDPFSFPDDLTESPNQSSDMPLGAPAATSTPEVADNPFATPAEDEQPTPAEPNPFAESSIPATAGGQDAGNGELQMRPLDRSAPDAATPPAETDGGPFGNPVPAADPFSAPPQNEPEDPDTSDAPVNSDAPETGGEAEPLPQLDFGGNERPRLSIPGGAMPRERSSIPTVAQPGPSPAESAADTAPEAEPEGESIPLPSLDMPAAEPEPATEEPTPLPEFSFDPEPAEPQPVQPEPEPVQIMPAEPESTQPEPVQPQPAQPEPSSIPLTSEPVERSNPPSRPDAMELVGDAVPDRTAPAGPQQPELKIEKIAPPQAILGEPVIYEILIRNVGDSAAQDVIVEDRIPRGATLTGTKPRAELIDRRLTWRLGSIKPGQEESIKIRVIPTEPGEIGSVATVRFVAAVTASTVITSPKIDIAIHGPRELVVGEPATFRFKLTNNGSADADKVYVRNVLPIGLSHEGGRDLEYEIGKLPAGKSREVELTVTAVQTGEFQNQAMGIIGTSSKCEATIPVRVIDSRLSIKRTGPARRFVGRPATYETVVTNHSAQTLRNITVDEELPTGLEPAGLPEGGRYDAAKRKNTWMIGQLEPGQSQTFQSKLLATQTGRLQTYVSVSDAAGNRAEATSELEAAGVSSLTVDVLDTSHDGRPIPVGEQVSLRLKVRNRGSAEANNVQVVFELPDELEFVTANGPVDFEQDGQSVRFAVVEQLGVDEESEFDVVLSASREGTTRVKAKLSSAEQGLIIQDQPVRIY</sequence>
<dbReference type="Pfam" id="PF01345">
    <property type="entry name" value="DUF11"/>
    <property type="match status" value="4"/>
</dbReference>
<feature type="compositionally biased region" description="Low complexity" evidence="1">
    <location>
        <begin position="535"/>
        <end position="546"/>
    </location>
</feature>
<gene>
    <name evidence="3" type="primary">omcB_2</name>
    <name evidence="3" type="ORF">Mal4_32270</name>
</gene>
<dbReference type="Proteomes" id="UP000320496">
    <property type="component" value="Chromosome"/>
</dbReference>
<dbReference type="Gene3D" id="2.60.40.10">
    <property type="entry name" value="Immunoglobulins"/>
    <property type="match status" value="3"/>
</dbReference>
<feature type="domain" description="DUF11" evidence="2">
    <location>
        <begin position="638"/>
        <end position="731"/>
    </location>
</feature>
<feature type="compositionally biased region" description="Low complexity" evidence="1">
    <location>
        <begin position="139"/>
        <end position="155"/>
    </location>
</feature>
<feature type="compositionally biased region" description="Low complexity" evidence="1">
    <location>
        <begin position="286"/>
        <end position="296"/>
    </location>
</feature>
<evidence type="ECO:0000313" key="4">
    <source>
        <dbReference type="Proteomes" id="UP000320496"/>
    </source>
</evidence>
<dbReference type="OrthoDB" id="282600at2"/>
<dbReference type="EMBL" id="CP036275">
    <property type="protein sequence ID" value="QDU38895.1"/>
    <property type="molecule type" value="Genomic_DNA"/>
</dbReference>
<reference evidence="3 4" key="1">
    <citation type="submission" date="2019-02" db="EMBL/GenBank/DDBJ databases">
        <title>Deep-cultivation of Planctomycetes and their phenomic and genomic characterization uncovers novel biology.</title>
        <authorList>
            <person name="Wiegand S."/>
            <person name="Jogler M."/>
            <person name="Boedeker C."/>
            <person name="Pinto D."/>
            <person name="Vollmers J."/>
            <person name="Rivas-Marin E."/>
            <person name="Kohn T."/>
            <person name="Peeters S.H."/>
            <person name="Heuer A."/>
            <person name="Rast P."/>
            <person name="Oberbeckmann S."/>
            <person name="Bunk B."/>
            <person name="Jeske O."/>
            <person name="Meyerdierks A."/>
            <person name="Storesund J.E."/>
            <person name="Kallscheuer N."/>
            <person name="Luecker S."/>
            <person name="Lage O.M."/>
            <person name="Pohl T."/>
            <person name="Merkel B.J."/>
            <person name="Hornburger P."/>
            <person name="Mueller R.-W."/>
            <person name="Bruemmer F."/>
            <person name="Labrenz M."/>
            <person name="Spormann A.M."/>
            <person name="Op den Camp H."/>
            <person name="Overmann J."/>
            <person name="Amann R."/>
            <person name="Jetten M.S.M."/>
            <person name="Mascher T."/>
            <person name="Medema M.H."/>
            <person name="Devos D.P."/>
            <person name="Kaster A.-K."/>
            <person name="Ovreas L."/>
            <person name="Rohde M."/>
            <person name="Galperin M.Y."/>
            <person name="Jogler C."/>
        </authorList>
    </citation>
    <scope>NUCLEOTIDE SEQUENCE [LARGE SCALE GENOMIC DNA]</scope>
    <source>
        <strain evidence="3 4">Mal4</strain>
    </source>
</reference>
<dbReference type="KEGG" id="mri:Mal4_32270"/>
<dbReference type="PANTHER" id="PTHR34819:SF3">
    <property type="entry name" value="CELL SURFACE PROTEIN"/>
    <property type="match status" value="1"/>
</dbReference>
<feature type="compositionally biased region" description="Low complexity" evidence="1">
    <location>
        <begin position="416"/>
        <end position="426"/>
    </location>
</feature>
<dbReference type="PROSITE" id="PS51257">
    <property type="entry name" value="PROKAR_LIPOPROTEIN"/>
    <property type="match status" value="1"/>
</dbReference>
<keyword evidence="4" id="KW-1185">Reference proteome</keyword>
<dbReference type="InterPro" id="IPR051172">
    <property type="entry name" value="Chlamydia_OmcB"/>
</dbReference>
<evidence type="ECO:0000259" key="2">
    <source>
        <dbReference type="Pfam" id="PF01345"/>
    </source>
</evidence>
<feature type="compositionally biased region" description="Pro residues" evidence="1">
    <location>
        <begin position="559"/>
        <end position="569"/>
    </location>
</feature>
<proteinExistence type="predicted"/>
<protein>
    <submittedName>
        <fullName evidence="3">Large cysteine-rich periplasmic protein OmcB</fullName>
    </submittedName>
</protein>
<organism evidence="3 4">
    <name type="scientific">Maioricimonas rarisocia</name>
    <dbReference type="NCBI Taxonomy" id="2528026"/>
    <lineage>
        <taxon>Bacteria</taxon>
        <taxon>Pseudomonadati</taxon>
        <taxon>Planctomycetota</taxon>
        <taxon>Planctomycetia</taxon>
        <taxon>Planctomycetales</taxon>
        <taxon>Planctomycetaceae</taxon>
        <taxon>Maioricimonas</taxon>
    </lineage>
</organism>
<feature type="domain" description="DUF11" evidence="2">
    <location>
        <begin position="756"/>
        <end position="829"/>
    </location>
</feature>
<feature type="region of interest" description="Disordered" evidence="1">
    <location>
        <begin position="34"/>
        <end position="618"/>
    </location>
</feature>
<dbReference type="InterPro" id="IPR013783">
    <property type="entry name" value="Ig-like_fold"/>
</dbReference>